<name>A0ABQ9FFZ1_TEGGR</name>
<keyword evidence="2 8" id="KW-0813">Transport</keyword>
<feature type="transmembrane region" description="Helical" evidence="8">
    <location>
        <begin position="124"/>
        <end position="146"/>
    </location>
</feature>
<dbReference type="PROSITE" id="PS00713">
    <property type="entry name" value="NA_DICARBOXYL_SYMP_1"/>
    <property type="match status" value="1"/>
</dbReference>
<dbReference type="PANTHER" id="PTHR11958:SF99">
    <property type="entry name" value="SODIUM-DEPENDENT EXCITATORY AMINO ACID TRANSPORTER GLT-6-RELATED"/>
    <property type="match status" value="1"/>
</dbReference>
<comment type="subcellular location">
    <subcellularLocation>
        <location evidence="1 8">Membrane</location>
        <topology evidence="1 8">Multi-pass membrane protein</topology>
    </subcellularLocation>
</comment>
<protein>
    <recommendedName>
        <fullName evidence="8">Amino acid transporter</fullName>
    </recommendedName>
</protein>
<dbReference type="InterPro" id="IPR018107">
    <property type="entry name" value="Na-dicarboxylate_symporter_CS"/>
</dbReference>
<dbReference type="PANTHER" id="PTHR11958">
    <property type="entry name" value="SODIUM/DICARBOXYLATE SYMPORTER-RELATED"/>
    <property type="match status" value="1"/>
</dbReference>
<comment type="caution">
    <text evidence="9">The sequence shown here is derived from an EMBL/GenBank/DDBJ whole genome shotgun (WGS) entry which is preliminary data.</text>
</comment>
<organism evidence="9 10">
    <name type="scientific">Tegillarca granosa</name>
    <name type="common">Malaysian cockle</name>
    <name type="synonym">Anadara granosa</name>
    <dbReference type="NCBI Taxonomy" id="220873"/>
    <lineage>
        <taxon>Eukaryota</taxon>
        <taxon>Metazoa</taxon>
        <taxon>Spiralia</taxon>
        <taxon>Lophotrochozoa</taxon>
        <taxon>Mollusca</taxon>
        <taxon>Bivalvia</taxon>
        <taxon>Autobranchia</taxon>
        <taxon>Pteriomorphia</taxon>
        <taxon>Arcoida</taxon>
        <taxon>Arcoidea</taxon>
        <taxon>Arcidae</taxon>
        <taxon>Tegillarca</taxon>
    </lineage>
</organism>
<evidence type="ECO:0000256" key="3">
    <source>
        <dbReference type="ARBA" id="ARBA00022692"/>
    </source>
</evidence>
<accession>A0ABQ9FFZ1</accession>
<dbReference type="SUPFAM" id="SSF118215">
    <property type="entry name" value="Proton glutamate symport protein"/>
    <property type="match status" value="1"/>
</dbReference>
<evidence type="ECO:0000256" key="6">
    <source>
        <dbReference type="ARBA" id="ARBA00023136"/>
    </source>
</evidence>
<dbReference type="PRINTS" id="PR00173">
    <property type="entry name" value="EDTRNSPORT"/>
</dbReference>
<dbReference type="InterPro" id="IPR036458">
    <property type="entry name" value="Na:dicarbo_symporter_sf"/>
</dbReference>
<gene>
    <name evidence="9" type="ORF">KUTeg_007587</name>
</gene>
<evidence type="ECO:0000256" key="7">
    <source>
        <dbReference type="ARBA" id="ARBA00023180"/>
    </source>
</evidence>
<dbReference type="InterPro" id="IPR001991">
    <property type="entry name" value="Na-dicarboxylate_symporter"/>
</dbReference>
<dbReference type="EMBL" id="JARBDR010000337">
    <property type="protein sequence ID" value="KAJ8315437.1"/>
    <property type="molecule type" value="Genomic_DNA"/>
</dbReference>
<feature type="transmembrane region" description="Helical" evidence="8">
    <location>
        <begin position="278"/>
        <end position="297"/>
    </location>
</feature>
<keyword evidence="3 8" id="KW-0812">Transmembrane</keyword>
<feature type="transmembrane region" description="Helical" evidence="8">
    <location>
        <begin position="318"/>
        <end position="341"/>
    </location>
</feature>
<feature type="transmembrane region" description="Helical" evidence="8">
    <location>
        <begin position="353"/>
        <end position="377"/>
    </location>
</feature>
<proteinExistence type="inferred from homology"/>
<keyword evidence="10" id="KW-1185">Reference proteome</keyword>
<evidence type="ECO:0000256" key="1">
    <source>
        <dbReference type="ARBA" id="ARBA00004141"/>
    </source>
</evidence>
<dbReference type="Proteomes" id="UP001217089">
    <property type="component" value="Unassembled WGS sequence"/>
</dbReference>
<evidence type="ECO:0000256" key="4">
    <source>
        <dbReference type="ARBA" id="ARBA00022847"/>
    </source>
</evidence>
<dbReference type="Pfam" id="PF00375">
    <property type="entry name" value="SDF"/>
    <property type="match status" value="1"/>
</dbReference>
<dbReference type="InterPro" id="IPR050746">
    <property type="entry name" value="DAACS"/>
</dbReference>
<keyword evidence="7" id="KW-0325">Glycoprotein</keyword>
<evidence type="ECO:0000256" key="8">
    <source>
        <dbReference type="RuleBase" id="RU361216"/>
    </source>
</evidence>
<evidence type="ECO:0000313" key="10">
    <source>
        <dbReference type="Proteomes" id="UP001217089"/>
    </source>
</evidence>
<keyword evidence="5 8" id="KW-1133">Transmembrane helix</keyword>
<feature type="transmembrane region" description="Helical" evidence="8">
    <location>
        <begin position="92"/>
        <end position="112"/>
    </location>
</feature>
<keyword evidence="4 8" id="KW-0769">Symport</keyword>
<dbReference type="Gene3D" id="1.10.3860.10">
    <property type="entry name" value="Sodium:dicarboxylate symporter"/>
    <property type="match status" value="1"/>
</dbReference>
<sequence>MADQDLSDPMVDHVDDKYKNSKLKAKFHRFKKSKAGRNFKKAHSWGKENLLLILTIAGVFLGVILGFLLRMAEPSDKAKMLIAFPGDVLLRMLKMLILPLITSCMITGLSSIDAKSSGKMGIRGIIYYFATTFMAIILGIILVVAIHPGNPLLKPEIEEDGQGDDRVSSLDAFLDLIRNVFPTNIMQACFSHVKTKYDDVLRYQKRSMEVLSEDYERLNITDEYINKTLQLLFNASLVNITKVLNETGGDVSELNFTKVMYKVPVNITVRSLPYNDGINVLGLISFCTAFGMMLSQMGAQGQLMVDFFAILNEIIMKMVLIVMWYSPIGIMFLICGNILYLDDPGAVGERLGMYMVTVLAGLFIHAVVTLPLLYFVITRKNPLLLFKGVLQAWVTALGTASSSATLPVTFRCLEENLHIDRRVTRFILPIGATINMDGTALYEAVAPIFIAQMNGIELSIGQIITVSLTATCASIGAASIPSAGLVTMLMVLTSVGLPTEDISLILAVDWFL</sequence>
<dbReference type="PROSITE" id="PS00714">
    <property type="entry name" value="NA_DICARBOXYL_SYMP_2"/>
    <property type="match status" value="1"/>
</dbReference>
<evidence type="ECO:0000256" key="2">
    <source>
        <dbReference type="ARBA" id="ARBA00022448"/>
    </source>
</evidence>
<feature type="transmembrane region" description="Helical" evidence="8">
    <location>
        <begin position="50"/>
        <end position="72"/>
    </location>
</feature>
<evidence type="ECO:0000313" key="9">
    <source>
        <dbReference type="EMBL" id="KAJ8315437.1"/>
    </source>
</evidence>
<evidence type="ECO:0000256" key="5">
    <source>
        <dbReference type="ARBA" id="ARBA00022989"/>
    </source>
</evidence>
<comment type="similarity">
    <text evidence="8">Belongs to the dicarboxylate/amino acid:cation symporter (DAACS) (TC 2.A.23) family.</text>
</comment>
<keyword evidence="6 8" id="KW-0472">Membrane</keyword>
<reference evidence="9 10" key="1">
    <citation type="submission" date="2022-12" db="EMBL/GenBank/DDBJ databases">
        <title>Chromosome-level genome of Tegillarca granosa.</title>
        <authorList>
            <person name="Kim J."/>
        </authorList>
    </citation>
    <scope>NUCLEOTIDE SEQUENCE [LARGE SCALE GENOMIC DNA]</scope>
    <source>
        <strain evidence="9">Teg-2019</strain>
        <tissue evidence="9">Adductor muscle</tissue>
    </source>
</reference>